<gene>
    <name evidence="4" type="ORF">Cgig2_006801</name>
</gene>
<dbReference type="InterPro" id="IPR002213">
    <property type="entry name" value="UDP_glucos_trans"/>
</dbReference>
<dbReference type="SUPFAM" id="SSF53756">
    <property type="entry name" value="UDP-Glycosyltransferase/glycogen phosphorylase"/>
    <property type="match status" value="1"/>
</dbReference>
<dbReference type="InterPro" id="IPR010610">
    <property type="entry name" value="EryCIII-like_C"/>
</dbReference>
<dbReference type="InterPro" id="IPR050426">
    <property type="entry name" value="Glycosyltransferase_28"/>
</dbReference>
<dbReference type="CDD" id="cd03784">
    <property type="entry name" value="GT1_Gtf-like"/>
    <property type="match status" value="1"/>
</dbReference>
<dbReference type="PANTHER" id="PTHR48050:SF16">
    <property type="entry name" value="STEROL 3-BETA-GLUCOSYLTRANSFERASE UGT80B1"/>
    <property type="match status" value="1"/>
</dbReference>
<evidence type="ECO:0000256" key="2">
    <source>
        <dbReference type="SAM" id="MobiDB-lite"/>
    </source>
</evidence>
<evidence type="ECO:0000256" key="1">
    <source>
        <dbReference type="ARBA" id="ARBA00022679"/>
    </source>
</evidence>
<reference evidence="4" key="1">
    <citation type="submission" date="2022-04" db="EMBL/GenBank/DDBJ databases">
        <title>Carnegiea gigantea Genome sequencing and assembly v2.</title>
        <authorList>
            <person name="Copetti D."/>
            <person name="Sanderson M.J."/>
            <person name="Burquez A."/>
            <person name="Wojciechowski M.F."/>
        </authorList>
    </citation>
    <scope>NUCLEOTIDE SEQUENCE</scope>
    <source>
        <strain evidence="4">SGP5-SGP5p</strain>
        <tissue evidence="4">Aerial part</tissue>
    </source>
</reference>
<accession>A0A9Q1H0P2</accession>
<name>A0A9Q1H0P2_9CARY</name>
<proteinExistence type="predicted"/>
<comment type="caution">
    <text evidence="4">The sequence shown here is derived from an EMBL/GenBank/DDBJ whole genome shotgun (WGS) entry which is preliminary data.</text>
</comment>
<evidence type="ECO:0000259" key="3">
    <source>
        <dbReference type="Pfam" id="PF06722"/>
    </source>
</evidence>
<keyword evidence="1" id="KW-0808">Transferase</keyword>
<sequence>MGSTHVDRHQDSSLTAVWQQRWQQRLTTRKKERLLKHFWAQQKHWDNQVDSNTSNIGLLIAAANSCTGQFRARGGADGDGNVRLYAVVFVFDVASLCNIEVQDDQPLEDPRKTTGIILEALTDTGQRGILDRGWGDLGVLSDIPDHIFLLENCPHDWLFPQCSAVVHHGGAGTTATGLKAGCPTTVVPFFGDQFFWGDRIHQKGLGPEPMPIAQLSTEALSNAIRFMLQPEVKARVMDIAQLIQNEDGVAAAVDAFHQHLPDEPPMPPEPSKPTEDDHPNPIQWFFIQIGNVCCRACS</sequence>
<evidence type="ECO:0000313" key="5">
    <source>
        <dbReference type="Proteomes" id="UP001153076"/>
    </source>
</evidence>
<evidence type="ECO:0000313" key="4">
    <source>
        <dbReference type="EMBL" id="KAJ8428078.1"/>
    </source>
</evidence>
<organism evidence="4 5">
    <name type="scientific">Carnegiea gigantea</name>
    <dbReference type="NCBI Taxonomy" id="171969"/>
    <lineage>
        <taxon>Eukaryota</taxon>
        <taxon>Viridiplantae</taxon>
        <taxon>Streptophyta</taxon>
        <taxon>Embryophyta</taxon>
        <taxon>Tracheophyta</taxon>
        <taxon>Spermatophyta</taxon>
        <taxon>Magnoliopsida</taxon>
        <taxon>eudicotyledons</taxon>
        <taxon>Gunneridae</taxon>
        <taxon>Pentapetalae</taxon>
        <taxon>Caryophyllales</taxon>
        <taxon>Cactineae</taxon>
        <taxon>Cactaceae</taxon>
        <taxon>Cactoideae</taxon>
        <taxon>Echinocereeae</taxon>
        <taxon>Carnegiea</taxon>
    </lineage>
</organism>
<dbReference type="FunFam" id="3.40.50.2000:FF:000009">
    <property type="entry name" value="Sterol 3-beta-glucosyltransferase UGT80A2"/>
    <property type="match status" value="1"/>
</dbReference>
<keyword evidence="5" id="KW-1185">Reference proteome</keyword>
<protein>
    <recommendedName>
        <fullName evidence="3">Erythromycin biosynthesis protein CIII-like C-terminal domain-containing protein</fullName>
    </recommendedName>
</protein>
<dbReference type="GO" id="GO:0016906">
    <property type="term" value="F:sterol 3-beta-glucosyltransferase activity"/>
    <property type="evidence" value="ECO:0007669"/>
    <property type="project" value="UniProtKB-ARBA"/>
</dbReference>
<dbReference type="Proteomes" id="UP001153076">
    <property type="component" value="Unassembled WGS sequence"/>
</dbReference>
<feature type="region of interest" description="Disordered" evidence="2">
    <location>
        <begin position="259"/>
        <end position="280"/>
    </location>
</feature>
<dbReference type="EMBL" id="JAKOGI010001055">
    <property type="protein sequence ID" value="KAJ8428078.1"/>
    <property type="molecule type" value="Genomic_DNA"/>
</dbReference>
<dbReference type="Gene3D" id="3.40.50.2000">
    <property type="entry name" value="Glycogen Phosphorylase B"/>
    <property type="match status" value="1"/>
</dbReference>
<dbReference type="OrthoDB" id="5835829at2759"/>
<feature type="domain" description="Erythromycin biosynthesis protein CIII-like C-terminal" evidence="3">
    <location>
        <begin position="139"/>
        <end position="228"/>
    </location>
</feature>
<dbReference type="AlphaFoldDB" id="A0A9Q1H0P2"/>
<dbReference type="Pfam" id="PF06722">
    <property type="entry name" value="EryCIII-like_C"/>
    <property type="match status" value="1"/>
</dbReference>
<dbReference type="PANTHER" id="PTHR48050">
    <property type="entry name" value="STEROL 3-BETA-GLUCOSYLTRANSFERASE"/>
    <property type="match status" value="1"/>
</dbReference>